<evidence type="ECO:0000256" key="1">
    <source>
        <dbReference type="ARBA" id="ARBA00022491"/>
    </source>
</evidence>
<dbReference type="SUPFAM" id="SSF100950">
    <property type="entry name" value="NagB/RpiA/CoA transferase-like"/>
    <property type="match status" value="1"/>
</dbReference>
<dbReference type="SUPFAM" id="SSF46785">
    <property type="entry name" value="Winged helix' DNA-binding domain"/>
    <property type="match status" value="1"/>
</dbReference>
<comment type="caution">
    <text evidence="6">The sequence shown here is derived from an EMBL/GenBank/DDBJ whole genome shotgun (WGS) entry which is preliminary data.</text>
</comment>
<dbReference type="RefSeq" id="WP_327789192.1">
    <property type="nucleotide sequence ID" value="NZ_JARGEQ010000092.1"/>
</dbReference>
<name>A0AAP3XRN5_9PROT</name>
<dbReference type="GO" id="GO:0003700">
    <property type="term" value="F:DNA-binding transcription factor activity"/>
    <property type="evidence" value="ECO:0007669"/>
    <property type="project" value="InterPro"/>
</dbReference>
<dbReference type="InterPro" id="IPR001034">
    <property type="entry name" value="DeoR_HTH"/>
</dbReference>
<proteinExistence type="predicted"/>
<dbReference type="EMBL" id="JARGEQ010000092">
    <property type="protein sequence ID" value="MDF1586773.1"/>
    <property type="molecule type" value="Genomic_DNA"/>
</dbReference>
<keyword evidence="7" id="KW-1185">Reference proteome</keyword>
<keyword evidence="3" id="KW-0238">DNA-binding</keyword>
<dbReference type="PANTHER" id="PTHR30363">
    <property type="entry name" value="HTH-TYPE TRANSCRIPTIONAL REGULATOR SRLR-RELATED"/>
    <property type="match status" value="1"/>
</dbReference>
<sequence>MANESERREQILELVRRQGFASIEALAQKFQVTPQTIRRDINDLCRKALLRRYHGGAGLPSSVENLAYQTRQVLHLAEKRRIARLVAEHIPDAASIFINIGTTTEEVAKALMEHQGLRIITNNLNVAGMLAGKADFQVIVAGGIVRARDRGIVGEAAIDLIRQFKVDFGIIGISGIDLDGTLLDFDYQEVRVAQAIIANSRKVFLAADHSKFGRSAMVRLGHVDQIDALFTDAPPPAPLGDALRAAERELFVAAAE</sequence>
<dbReference type="PANTHER" id="PTHR30363:SF4">
    <property type="entry name" value="GLYCEROL-3-PHOSPHATE REGULON REPRESSOR"/>
    <property type="match status" value="1"/>
</dbReference>
<dbReference type="Proteomes" id="UP001301140">
    <property type="component" value="Unassembled WGS sequence"/>
</dbReference>
<evidence type="ECO:0000256" key="2">
    <source>
        <dbReference type="ARBA" id="ARBA00023015"/>
    </source>
</evidence>
<dbReference type="InterPro" id="IPR036390">
    <property type="entry name" value="WH_DNA-bd_sf"/>
</dbReference>
<reference evidence="6 7" key="1">
    <citation type="submission" date="2023-03" db="EMBL/GenBank/DDBJ databases">
        <title>YIM 152171 draft genome.</title>
        <authorList>
            <person name="Yang Z."/>
        </authorList>
    </citation>
    <scope>NUCLEOTIDE SEQUENCE [LARGE SCALE GENOMIC DNA]</scope>
    <source>
        <strain evidence="6 7">YIM 152171</strain>
    </source>
</reference>
<dbReference type="SMART" id="SM01134">
    <property type="entry name" value="DeoRC"/>
    <property type="match status" value="1"/>
</dbReference>
<dbReference type="SMART" id="SM00420">
    <property type="entry name" value="HTH_DEOR"/>
    <property type="match status" value="1"/>
</dbReference>
<evidence type="ECO:0000256" key="3">
    <source>
        <dbReference type="ARBA" id="ARBA00023125"/>
    </source>
</evidence>
<dbReference type="Gene3D" id="3.30.750.70">
    <property type="entry name" value="4-hydroxybutyrate coenzyme like domains"/>
    <property type="match status" value="1"/>
</dbReference>
<dbReference type="GO" id="GO:0003677">
    <property type="term" value="F:DNA binding"/>
    <property type="evidence" value="ECO:0007669"/>
    <property type="project" value="UniProtKB-KW"/>
</dbReference>
<evidence type="ECO:0000313" key="7">
    <source>
        <dbReference type="Proteomes" id="UP001301140"/>
    </source>
</evidence>
<dbReference type="AlphaFoldDB" id="A0AAP3XRN5"/>
<dbReference type="InterPro" id="IPR037171">
    <property type="entry name" value="NagB/RpiA_transferase-like"/>
</dbReference>
<dbReference type="Gene3D" id="1.10.10.10">
    <property type="entry name" value="Winged helix-like DNA-binding domain superfamily/Winged helix DNA-binding domain"/>
    <property type="match status" value="1"/>
</dbReference>
<dbReference type="InterPro" id="IPR018356">
    <property type="entry name" value="Tscrpt_reg_HTH_DeoR_CS"/>
</dbReference>
<gene>
    <name evidence="6" type="ORF">PZ740_10310</name>
</gene>
<dbReference type="Pfam" id="PF00455">
    <property type="entry name" value="DeoRC"/>
    <property type="match status" value="1"/>
</dbReference>
<keyword evidence="1" id="KW-0678">Repressor</keyword>
<dbReference type="InterPro" id="IPR050313">
    <property type="entry name" value="Carb_Metab_HTH_regulators"/>
</dbReference>
<dbReference type="PROSITE" id="PS51000">
    <property type="entry name" value="HTH_DEOR_2"/>
    <property type="match status" value="1"/>
</dbReference>
<dbReference type="InterPro" id="IPR036388">
    <property type="entry name" value="WH-like_DNA-bd_sf"/>
</dbReference>
<evidence type="ECO:0000256" key="4">
    <source>
        <dbReference type="ARBA" id="ARBA00023163"/>
    </source>
</evidence>
<keyword evidence="2" id="KW-0805">Transcription regulation</keyword>
<evidence type="ECO:0000313" key="6">
    <source>
        <dbReference type="EMBL" id="MDF1586773.1"/>
    </source>
</evidence>
<feature type="domain" description="HTH deoR-type" evidence="5">
    <location>
        <begin position="4"/>
        <end position="59"/>
    </location>
</feature>
<dbReference type="InterPro" id="IPR014036">
    <property type="entry name" value="DeoR-like_C"/>
</dbReference>
<evidence type="ECO:0000259" key="5">
    <source>
        <dbReference type="PROSITE" id="PS51000"/>
    </source>
</evidence>
<accession>A0AAP3XRN5</accession>
<dbReference type="PRINTS" id="PR00037">
    <property type="entry name" value="HTHLACR"/>
</dbReference>
<dbReference type="Pfam" id="PF08220">
    <property type="entry name" value="HTH_DeoR"/>
    <property type="match status" value="1"/>
</dbReference>
<protein>
    <submittedName>
        <fullName evidence="6">DeoR/GlpR family transcriptional regulator</fullName>
    </submittedName>
</protein>
<dbReference type="NCBIfam" id="NF008154">
    <property type="entry name" value="PRK10906.1"/>
    <property type="match status" value="1"/>
</dbReference>
<organism evidence="6 7">
    <name type="scientific">Marinimicrococcus flavescens</name>
    <dbReference type="NCBI Taxonomy" id="3031815"/>
    <lineage>
        <taxon>Bacteria</taxon>
        <taxon>Pseudomonadati</taxon>
        <taxon>Pseudomonadota</taxon>
        <taxon>Alphaproteobacteria</taxon>
        <taxon>Geminicoccales</taxon>
        <taxon>Geminicoccaceae</taxon>
        <taxon>Marinimicrococcus</taxon>
    </lineage>
</organism>
<dbReference type="PROSITE" id="PS00894">
    <property type="entry name" value="HTH_DEOR_1"/>
    <property type="match status" value="1"/>
</dbReference>
<keyword evidence="4" id="KW-0804">Transcription</keyword>